<accession>A0AAN2FD17</accession>
<evidence type="ECO:0000313" key="2">
    <source>
        <dbReference type="Proteomes" id="UP001158961"/>
    </source>
</evidence>
<proteinExistence type="predicted"/>
<dbReference type="EMBL" id="OW970315">
    <property type="protein sequence ID" value="CAH6297072.1"/>
    <property type="molecule type" value="Genomic_DNA"/>
</dbReference>
<dbReference type="RefSeq" id="WP_031592931.1">
    <property type="nucleotide sequence ID" value="NZ_JNVA01000040.1"/>
</dbReference>
<sequence>MTQHSESFASIEQITSRPNFSANLEISVDSFSSLIGRYHLGESVQCQVKTEHGVCGQKHQRGYVGLTKDGKEGLIGGICGEKYFKEDTLFVQEKNRIDAEIDKRENVEKLLSYKENFLSLSSTFSEFTKSTKSLKKKTDILYNGFPDIVLVYLYQAQRTKNWDLNVDVLRHTRGKKGMTSNWYIEKLCTFSPLPSAQEIQSLIGKFENLQAIFNEACSSNIEELGTPKLKGYVRSLAEFSEHESLFKKHYADTESFTAEQSLENLYYVCANNKEKLLTVRTILSLFTQDTSEHQIRSKMDEIERLTRARFDNCQVRYNKTVMKFKKNSLG</sequence>
<evidence type="ECO:0000313" key="1">
    <source>
        <dbReference type="EMBL" id="CAH6297072.1"/>
    </source>
</evidence>
<dbReference type="Proteomes" id="UP001158961">
    <property type="component" value="Chromosome"/>
</dbReference>
<protein>
    <submittedName>
        <fullName evidence="1">Uncharacterized protein</fullName>
    </submittedName>
</protein>
<gene>
    <name evidence="1" type="ORF">DAPPPG734_11830</name>
</gene>
<reference evidence="1" key="1">
    <citation type="submission" date="2022-05" db="EMBL/GenBank/DDBJ databases">
        <authorList>
            <person name="Pothier F. J."/>
        </authorList>
    </citation>
    <scope>NUCLEOTIDE SEQUENCE</scope>
    <source>
        <strain evidence="1">DAPP-PG734</strain>
    </source>
</reference>
<organism evidence="1 2">
    <name type="scientific">Enterobacter agglomerans</name>
    <name type="common">Erwinia herbicola</name>
    <name type="synonym">Pantoea agglomerans</name>
    <dbReference type="NCBI Taxonomy" id="549"/>
    <lineage>
        <taxon>Bacteria</taxon>
        <taxon>Pseudomonadati</taxon>
        <taxon>Pseudomonadota</taxon>
        <taxon>Gammaproteobacteria</taxon>
        <taxon>Enterobacterales</taxon>
        <taxon>Erwiniaceae</taxon>
        <taxon>Pantoea</taxon>
        <taxon>Pantoea agglomerans group</taxon>
    </lineage>
</organism>
<name>A0AAN2FD17_ENTAG</name>
<dbReference type="AlphaFoldDB" id="A0AAN2FD17"/>